<keyword evidence="3" id="KW-1185">Reference proteome</keyword>
<evidence type="ECO:0000313" key="3">
    <source>
        <dbReference type="Proteomes" id="UP000663760"/>
    </source>
</evidence>
<dbReference type="EMBL" id="LR746280">
    <property type="protein sequence ID" value="CAA7410416.1"/>
    <property type="molecule type" value="Genomic_DNA"/>
</dbReference>
<feature type="compositionally biased region" description="Basic and acidic residues" evidence="1">
    <location>
        <begin position="134"/>
        <end position="146"/>
    </location>
</feature>
<protein>
    <submittedName>
        <fullName evidence="2">Uncharacterized protein</fullName>
    </submittedName>
</protein>
<dbReference type="OrthoDB" id="1930727at2759"/>
<feature type="compositionally biased region" description="Polar residues" evidence="1">
    <location>
        <begin position="147"/>
        <end position="157"/>
    </location>
</feature>
<dbReference type="Proteomes" id="UP000663760">
    <property type="component" value="Chromosome 17"/>
</dbReference>
<evidence type="ECO:0000256" key="1">
    <source>
        <dbReference type="SAM" id="MobiDB-lite"/>
    </source>
</evidence>
<name>A0A7I8LLB7_SPIIN</name>
<dbReference type="AlphaFoldDB" id="A0A7I8LLB7"/>
<evidence type="ECO:0000313" key="2">
    <source>
        <dbReference type="EMBL" id="CAA7410416.1"/>
    </source>
</evidence>
<accession>A0A7I8LLB7</accession>
<proteinExistence type="predicted"/>
<gene>
    <name evidence="2" type="ORF">SI8410_17021094</name>
</gene>
<reference evidence="2" key="1">
    <citation type="submission" date="2020-02" db="EMBL/GenBank/DDBJ databases">
        <authorList>
            <person name="Scholz U."/>
            <person name="Mascher M."/>
            <person name="Fiebig A."/>
        </authorList>
    </citation>
    <scope>NUCLEOTIDE SEQUENCE</scope>
</reference>
<sequence>MDPLCNLEDPIDDMMENDSGSVDVVEVVEREENEREELPITHLGSEVVKGVAKKTEEGTLPLPPLIIPFLSFMWRIEILFNLRYTEMLSLALQGFPSWNPNLGLRILFQWRQMRTWLTQAYNVPFERIEKVVSGEDAAPNHRKEESPSVTDDPTSEQPDCGLKSHLGTDRHESKGITEVARITHLEHRASWIGCCGLLDVISGANR</sequence>
<feature type="region of interest" description="Disordered" evidence="1">
    <location>
        <begin position="134"/>
        <end position="171"/>
    </location>
</feature>
<organism evidence="2 3">
    <name type="scientific">Spirodela intermedia</name>
    <name type="common">Intermediate duckweed</name>
    <dbReference type="NCBI Taxonomy" id="51605"/>
    <lineage>
        <taxon>Eukaryota</taxon>
        <taxon>Viridiplantae</taxon>
        <taxon>Streptophyta</taxon>
        <taxon>Embryophyta</taxon>
        <taxon>Tracheophyta</taxon>
        <taxon>Spermatophyta</taxon>
        <taxon>Magnoliopsida</taxon>
        <taxon>Liliopsida</taxon>
        <taxon>Araceae</taxon>
        <taxon>Lemnoideae</taxon>
        <taxon>Spirodela</taxon>
    </lineage>
</organism>